<accession>A0A0K2U5C8</accession>
<keyword evidence="1" id="KW-0812">Transmembrane</keyword>
<keyword evidence="1" id="KW-1133">Transmembrane helix</keyword>
<reference evidence="2" key="1">
    <citation type="submission" date="2014-05" db="EMBL/GenBank/DDBJ databases">
        <authorList>
            <person name="Chronopoulou M."/>
        </authorList>
    </citation>
    <scope>NUCLEOTIDE SEQUENCE</scope>
    <source>
        <tissue evidence="2">Whole organism</tissue>
    </source>
</reference>
<keyword evidence="1" id="KW-0472">Membrane</keyword>
<sequence length="36" mass="4481">MFLRSIFPTFIRQRRSNLNFMTEICFFIFSAFSILW</sequence>
<organism evidence="2">
    <name type="scientific">Lepeophtheirus salmonis</name>
    <name type="common">Salmon louse</name>
    <name type="synonym">Caligus salmonis</name>
    <dbReference type="NCBI Taxonomy" id="72036"/>
    <lineage>
        <taxon>Eukaryota</taxon>
        <taxon>Metazoa</taxon>
        <taxon>Ecdysozoa</taxon>
        <taxon>Arthropoda</taxon>
        <taxon>Crustacea</taxon>
        <taxon>Multicrustacea</taxon>
        <taxon>Hexanauplia</taxon>
        <taxon>Copepoda</taxon>
        <taxon>Siphonostomatoida</taxon>
        <taxon>Caligidae</taxon>
        <taxon>Lepeophtheirus</taxon>
    </lineage>
</organism>
<feature type="transmembrane region" description="Helical" evidence="1">
    <location>
        <begin position="18"/>
        <end position="35"/>
    </location>
</feature>
<evidence type="ECO:0000256" key="1">
    <source>
        <dbReference type="SAM" id="Phobius"/>
    </source>
</evidence>
<proteinExistence type="predicted"/>
<dbReference type="EMBL" id="HACA01015899">
    <property type="protein sequence ID" value="CDW33260.1"/>
    <property type="molecule type" value="Transcribed_RNA"/>
</dbReference>
<name>A0A0K2U5C8_LEPSM</name>
<evidence type="ECO:0000313" key="2">
    <source>
        <dbReference type="EMBL" id="CDW33260.1"/>
    </source>
</evidence>
<dbReference type="AlphaFoldDB" id="A0A0K2U5C8"/>
<protein>
    <submittedName>
        <fullName evidence="2">Uncharacterized protein</fullName>
    </submittedName>
</protein>